<dbReference type="GeneID" id="104748868"/>
<proteinExistence type="predicted"/>
<dbReference type="InterPro" id="IPR005162">
    <property type="entry name" value="Retrotrans_gag_dom"/>
</dbReference>
<evidence type="ECO:0000313" key="3">
    <source>
        <dbReference type="RefSeq" id="XP_010468751.1"/>
    </source>
</evidence>
<protein>
    <submittedName>
        <fullName evidence="3">Uncharacterized protein LOC104748868</fullName>
    </submittedName>
</protein>
<sequence length="145" mass="17327">MGQFVKLVKMMRDLGVRKFKGETNNVQADRWLRNLEMHFETSECPVEYRRRIAVNLLEEDAGAWWDTVASRYRCLPISWETFKKEFELKSFPLESRDRLEKQFIGLEQGERSVRDYGQVFTRLQKYFYNGNGDEASIVRRFLKGL</sequence>
<dbReference type="Pfam" id="PF03732">
    <property type="entry name" value="Retrotrans_gag"/>
    <property type="match status" value="1"/>
</dbReference>
<name>A0ABM0WBP7_CAMSA</name>
<dbReference type="RefSeq" id="XP_010468751.1">
    <property type="nucleotide sequence ID" value="XM_010470449.1"/>
</dbReference>
<reference evidence="3" key="2">
    <citation type="submission" date="2025-08" db="UniProtKB">
        <authorList>
            <consortium name="RefSeq"/>
        </authorList>
    </citation>
    <scope>IDENTIFICATION</scope>
    <source>
        <tissue evidence="3">Leaf</tissue>
    </source>
</reference>
<reference evidence="2" key="1">
    <citation type="journal article" date="2014" name="Nat. Commun.">
        <title>The emerging biofuel crop Camelina sativa retains a highly undifferentiated hexaploid genome structure.</title>
        <authorList>
            <person name="Kagale S."/>
            <person name="Koh C."/>
            <person name="Nixon J."/>
            <person name="Bollina V."/>
            <person name="Clarke W.E."/>
            <person name="Tuteja R."/>
            <person name="Spillane C."/>
            <person name="Robinson S.J."/>
            <person name="Links M.G."/>
            <person name="Clarke C."/>
            <person name="Higgins E.E."/>
            <person name="Huebert T."/>
            <person name="Sharpe A.G."/>
            <person name="Parkin I.A."/>
        </authorList>
    </citation>
    <scope>NUCLEOTIDE SEQUENCE [LARGE SCALE GENOMIC DNA]</scope>
    <source>
        <strain evidence="2">cv. DH55</strain>
    </source>
</reference>
<gene>
    <name evidence="3" type="primary">LOC104748868</name>
</gene>
<dbReference type="Proteomes" id="UP000694864">
    <property type="component" value="Chromosome 15"/>
</dbReference>
<evidence type="ECO:0000259" key="1">
    <source>
        <dbReference type="Pfam" id="PF03732"/>
    </source>
</evidence>
<evidence type="ECO:0000313" key="2">
    <source>
        <dbReference type="Proteomes" id="UP000694864"/>
    </source>
</evidence>
<feature type="domain" description="Retrotransposon gag" evidence="1">
    <location>
        <begin position="52"/>
        <end position="145"/>
    </location>
</feature>
<organism evidence="2 3">
    <name type="scientific">Camelina sativa</name>
    <name type="common">False flax</name>
    <name type="synonym">Myagrum sativum</name>
    <dbReference type="NCBI Taxonomy" id="90675"/>
    <lineage>
        <taxon>Eukaryota</taxon>
        <taxon>Viridiplantae</taxon>
        <taxon>Streptophyta</taxon>
        <taxon>Embryophyta</taxon>
        <taxon>Tracheophyta</taxon>
        <taxon>Spermatophyta</taxon>
        <taxon>Magnoliopsida</taxon>
        <taxon>eudicotyledons</taxon>
        <taxon>Gunneridae</taxon>
        <taxon>Pentapetalae</taxon>
        <taxon>rosids</taxon>
        <taxon>malvids</taxon>
        <taxon>Brassicales</taxon>
        <taxon>Brassicaceae</taxon>
        <taxon>Camelineae</taxon>
        <taxon>Camelina</taxon>
    </lineage>
</organism>
<keyword evidence="2" id="KW-1185">Reference proteome</keyword>
<accession>A0ABM0WBP7</accession>